<evidence type="ECO:0000313" key="2">
    <source>
        <dbReference type="Proteomes" id="UP000254103"/>
    </source>
</evidence>
<sequence>MTSGSFFVAGVEVTLHGGDGIANEAKRHVLIRAGLVLDKYHHVTVSAGGGFQAVEHVAEILAQVIFDKGAGLQLQRAEVTDGPQFGRQMYLHEVAGNFGLRQKLPESGIMGRWIFFHGAIVTCSVDGSLWLSEGFTRSPGRIASGCCCRQVFNIR</sequence>
<name>A0A377YQT4_KLEPN</name>
<evidence type="ECO:0000313" key="1">
    <source>
        <dbReference type="EMBL" id="STU47491.1"/>
    </source>
</evidence>
<accession>A0A377YQT4</accession>
<dbReference type="Proteomes" id="UP000254103">
    <property type="component" value="Unassembled WGS sequence"/>
</dbReference>
<dbReference type="EMBL" id="UGLJ01000006">
    <property type="protein sequence ID" value="STU47491.1"/>
    <property type="molecule type" value="Genomic_DNA"/>
</dbReference>
<gene>
    <name evidence="1" type="ORF">NCTC5052_05624</name>
</gene>
<protein>
    <submittedName>
        <fullName evidence="1">Uncharacterized protein</fullName>
    </submittedName>
</protein>
<organism evidence="1 2">
    <name type="scientific">Klebsiella pneumoniae</name>
    <dbReference type="NCBI Taxonomy" id="573"/>
    <lineage>
        <taxon>Bacteria</taxon>
        <taxon>Pseudomonadati</taxon>
        <taxon>Pseudomonadota</taxon>
        <taxon>Gammaproteobacteria</taxon>
        <taxon>Enterobacterales</taxon>
        <taxon>Enterobacteriaceae</taxon>
        <taxon>Klebsiella/Raoultella group</taxon>
        <taxon>Klebsiella</taxon>
        <taxon>Klebsiella pneumoniae complex</taxon>
    </lineage>
</organism>
<dbReference type="AlphaFoldDB" id="A0A377YQT4"/>
<proteinExistence type="predicted"/>
<reference evidence="1 2" key="1">
    <citation type="submission" date="2018-06" db="EMBL/GenBank/DDBJ databases">
        <authorList>
            <consortium name="Pathogen Informatics"/>
            <person name="Doyle S."/>
        </authorList>
    </citation>
    <scope>NUCLEOTIDE SEQUENCE [LARGE SCALE GENOMIC DNA]</scope>
    <source>
        <strain evidence="1 2">NCTC5052</strain>
    </source>
</reference>